<keyword evidence="1" id="KW-0812">Transmembrane</keyword>
<name>A0A8S3RIF7_MYTED</name>
<dbReference type="AlphaFoldDB" id="A0A8S3RIF7"/>
<dbReference type="EMBL" id="CAJPWZ010001142">
    <property type="protein sequence ID" value="CAG2209168.1"/>
    <property type="molecule type" value="Genomic_DNA"/>
</dbReference>
<evidence type="ECO:0000313" key="4">
    <source>
        <dbReference type="Proteomes" id="UP000683360"/>
    </source>
</evidence>
<keyword evidence="4" id="KW-1185">Reference proteome</keyword>
<proteinExistence type="predicted"/>
<evidence type="ECO:0000313" key="3">
    <source>
        <dbReference type="EMBL" id="CAG2209168.1"/>
    </source>
</evidence>
<sequence>MSSLYDTVDFSSDDYDRVGIQRPKPQGNQNQQKPVVTKNICVRIKQHRFSILAFVSGIIITIVITVPVMLTKSSTIEDDGFNIGGDYTESSSDDYVIDNFTVQREQVGTFNGTSSPDRYVDGNQQGTQVAIQINTSEVGENRDHVTARDTLIRLKQHKWSILAFVCGVILTLVIVLPVMLLTSSSPEKGSLYNFTLKFDRKSTHSSVYLSPDNTILSNVYTIGTPDAVNHSEQLLSYMGTIGDRCFTSTDKIYFEIKYTFIIHSDMPDKQALVAEVGLVSKNNADNYFYVAGSDGWSFNIHNCFSSVLCITAQHNKQRIMETIKIVSRSNTANTSVAGSLGFFVNMKRQEFSIIDKDTMQILHTFEGVSSPEDICPAFAVYNPKVVKVMLKISYAYDFKDLPVFNVVA</sequence>
<feature type="transmembrane region" description="Helical" evidence="1">
    <location>
        <begin position="159"/>
        <end position="181"/>
    </location>
</feature>
<keyword evidence="1" id="KW-0472">Membrane</keyword>
<dbReference type="InterPro" id="IPR043136">
    <property type="entry name" value="B30.2/SPRY_sf"/>
</dbReference>
<evidence type="ECO:0000259" key="2">
    <source>
        <dbReference type="PROSITE" id="PS50188"/>
    </source>
</evidence>
<dbReference type="InterPro" id="IPR013320">
    <property type="entry name" value="ConA-like_dom_sf"/>
</dbReference>
<keyword evidence="1" id="KW-1133">Transmembrane helix</keyword>
<dbReference type="Proteomes" id="UP000683360">
    <property type="component" value="Unassembled WGS sequence"/>
</dbReference>
<organism evidence="3 4">
    <name type="scientific">Mytilus edulis</name>
    <name type="common">Blue mussel</name>
    <dbReference type="NCBI Taxonomy" id="6550"/>
    <lineage>
        <taxon>Eukaryota</taxon>
        <taxon>Metazoa</taxon>
        <taxon>Spiralia</taxon>
        <taxon>Lophotrochozoa</taxon>
        <taxon>Mollusca</taxon>
        <taxon>Bivalvia</taxon>
        <taxon>Autobranchia</taxon>
        <taxon>Pteriomorphia</taxon>
        <taxon>Mytilida</taxon>
        <taxon>Mytiloidea</taxon>
        <taxon>Mytilidae</taxon>
        <taxon>Mytilinae</taxon>
        <taxon>Mytilus</taxon>
    </lineage>
</organism>
<feature type="transmembrane region" description="Helical" evidence="1">
    <location>
        <begin position="49"/>
        <end position="70"/>
    </location>
</feature>
<feature type="domain" description="B30.2/SPRY" evidence="2">
    <location>
        <begin position="176"/>
        <end position="397"/>
    </location>
</feature>
<protein>
    <recommendedName>
        <fullName evidence="2">B30.2/SPRY domain-containing protein</fullName>
    </recommendedName>
</protein>
<dbReference type="InterPro" id="IPR001870">
    <property type="entry name" value="B30.2/SPRY"/>
</dbReference>
<dbReference type="Gene3D" id="2.60.120.920">
    <property type="match status" value="1"/>
</dbReference>
<gene>
    <name evidence="3" type="ORF">MEDL_23374</name>
</gene>
<evidence type="ECO:0000256" key="1">
    <source>
        <dbReference type="SAM" id="Phobius"/>
    </source>
</evidence>
<accession>A0A8S3RIF7</accession>
<comment type="caution">
    <text evidence="3">The sequence shown here is derived from an EMBL/GenBank/DDBJ whole genome shotgun (WGS) entry which is preliminary data.</text>
</comment>
<dbReference type="PROSITE" id="PS50188">
    <property type="entry name" value="B302_SPRY"/>
    <property type="match status" value="1"/>
</dbReference>
<dbReference type="SUPFAM" id="SSF49899">
    <property type="entry name" value="Concanavalin A-like lectins/glucanases"/>
    <property type="match status" value="1"/>
</dbReference>
<reference evidence="3" key="1">
    <citation type="submission" date="2021-03" db="EMBL/GenBank/DDBJ databases">
        <authorList>
            <person name="Bekaert M."/>
        </authorList>
    </citation>
    <scope>NUCLEOTIDE SEQUENCE</scope>
</reference>
<dbReference type="OrthoDB" id="6101969at2759"/>